<name>A0A835XH73_9CHLO</name>
<feature type="region of interest" description="Disordered" evidence="1">
    <location>
        <begin position="458"/>
        <end position="569"/>
    </location>
</feature>
<feature type="region of interest" description="Disordered" evidence="1">
    <location>
        <begin position="122"/>
        <end position="220"/>
    </location>
</feature>
<dbReference type="GO" id="GO:0006629">
    <property type="term" value="P:lipid metabolic process"/>
    <property type="evidence" value="ECO:0007669"/>
    <property type="project" value="InterPro"/>
</dbReference>
<evidence type="ECO:0000313" key="5">
    <source>
        <dbReference type="Proteomes" id="UP000612055"/>
    </source>
</evidence>
<dbReference type="OrthoDB" id="537827at2759"/>
<comment type="caution">
    <text evidence="4">The sequence shown here is derived from an EMBL/GenBank/DDBJ whole genome shotgun (WGS) entry which is preliminary data.</text>
</comment>
<evidence type="ECO:0000256" key="1">
    <source>
        <dbReference type="SAM" id="MobiDB-lite"/>
    </source>
</evidence>
<dbReference type="AlphaFoldDB" id="A0A835XH73"/>
<protein>
    <recommendedName>
        <fullName evidence="3">Fungal lipase-type domain-containing protein</fullName>
    </recommendedName>
</protein>
<keyword evidence="2" id="KW-0732">Signal</keyword>
<dbReference type="PANTHER" id="PTHR45856">
    <property type="entry name" value="ALPHA/BETA-HYDROLASES SUPERFAMILY PROTEIN"/>
    <property type="match status" value="1"/>
</dbReference>
<feature type="compositionally biased region" description="Pro residues" evidence="1">
    <location>
        <begin position="124"/>
        <end position="133"/>
    </location>
</feature>
<dbReference type="CDD" id="cd00519">
    <property type="entry name" value="Lipase_3"/>
    <property type="match status" value="1"/>
</dbReference>
<evidence type="ECO:0000313" key="4">
    <source>
        <dbReference type="EMBL" id="KAG2484023.1"/>
    </source>
</evidence>
<feature type="signal peptide" evidence="2">
    <location>
        <begin position="1"/>
        <end position="21"/>
    </location>
</feature>
<feature type="compositionally biased region" description="Pro residues" evidence="1">
    <location>
        <begin position="192"/>
        <end position="220"/>
    </location>
</feature>
<reference evidence="4" key="1">
    <citation type="journal article" date="2020" name="bioRxiv">
        <title>Comparative genomics of Chlamydomonas.</title>
        <authorList>
            <person name="Craig R.J."/>
            <person name="Hasan A.R."/>
            <person name="Ness R.W."/>
            <person name="Keightley P.D."/>
        </authorList>
    </citation>
    <scope>NUCLEOTIDE SEQUENCE</scope>
    <source>
        <strain evidence="4">CCAP 11/70</strain>
    </source>
</reference>
<evidence type="ECO:0000256" key="2">
    <source>
        <dbReference type="SAM" id="SignalP"/>
    </source>
</evidence>
<dbReference type="Pfam" id="PF01764">
    <property type="entry name" value="Lipase_3"/>
    <property type="match status" value="1"/>
</dbReference>
<sequence>MKTASVIAIYHLLFYVHWTTAETGLRGASASWPPTAHVPSQDCARDGAAPSGCAPPAPSEGEFLGRCPDGWHELGSWVRVDEAQCEWTSCLPGGCGSGYQQVGDSVRCGIMVVKKEYCCREPPSGGPGGPPGPQTTAVPPRYPTPAARPPQPRSRLPNGKNPGIQPLYHPRYRSRLRPPPGRRTPPPRRLRAPPPRATPPVSVPAQPPPPPPVSPPAPPPASPAVFVNGAWSHTAHGPLNAYIAARVCDGVYPGSLTAADGRPWRDTDGGEWEDWFCAALLRHGARACEAYYGDTGVQYAVVNLGASVLVAFRGSDDTADWTLVNARNWLLQNVDADDASPHLAEGYARFLQRTANASLLQHLGDVRGLPVWFTGHSLGGAYAVIAALVWAQTGGTVAGVYTYGGARTGNSAFAEAFRERLAGRMWRHVVTFGGEEVDAVPGLMSKLFHVVDRTPVERYGSPCAGEPPSSQRPSATRRLRGLGPGDDPAPDAAGHPLSDDHPPAPVGPSLPSARDQAAAVSTWSMAPDGVTQPAWDASAADGDAAGGTAQQLGGAGLGPRHTLWGGTDPWVDPASPYTVQGDKPDCPALIGCHSTVYYWRSLYTCLTPDQRALLGDM</sequence>
<dbReference type="PANTHER" id="PTHR45856:SF11">
    <property type="entry name" value="FUNGAL LIPASE-LIKE DOMAIN-CONTAINING PROTEIN"/>
    <property type="match status" value="1"/>
</dbReference>
<dbReference type="Gene3D" id="3.40.50.1820">
    <property type="entry name" value="alpha/beta hydrolase"/>
    <property type="match status" value="1"/>
</dbReference>
<dbReference type="Proteomes" id="UP000612055">
    <property type="component" value="Unassembled WGS sequence"/>
</dbReference>
<dbReference type="InterPro" id="IPR002921">
    <property type="entry name" value="Fungal_lipase-type"/>
</dbReference>
<feature type="compositionally biased region" description="Pro residues" evidence="1">
    <location>
        <begin position="140"/>
        <end position="152"/>
    </location>
</feature>
<dbReference type="InterPro" id="IPR051218">
    <property type="entry name" value="Sec_MonoDiacylglyc_Lipase"/>
</dbReference>
<accession>A0A835XH73</accession>
<feature type="chain" id="PRO_5032672165" description="Fungal lipase-type domain-containing protein" evidence="2">
    <location>
        <begin position="22"/>
        <end position="617"/>
    </location>
</feature>
<feature type="domain" description="Fungal lipase-type" evidence="3">
    <location>
        <begin position="310"/>
        <end position="428"/>
    </location>
</feature>
<feature type="compositionally biased region" description="Low complexity" evidence="1">
    <location>
        <begin position="537"/>
        <end position="552"/>
    </location>
</feature>
<evidence type="ECO:0000259" key="3">
    <source>
        <dbReference type="Pfam" id="PF01764"/>
    </source>
</evidence>
<organism evidence="4 5">
    <name type="scientific">Edaphochlamys debaryana</name>
    <dbReference type="NCBI Taxonomy" id="47281"/>
    <lineage>
        <taxon>Eukaryota</taxon>
        <taxon>Viridiplantae</taxon>
        <taxon>Chlorophyta</taxon>
        <taxon>core chlorophytes</taxon>
        <taxon>Chlorophyceae</taxon>
        <taxon>CS clade</taxon>
        <taxon>Chlamydomonadales</taxon>
        <taxon>Chlamydomonadales incertae sedis</taxon>
        <taxon>Edaphochlamys</taxon>
    </lineage>
</organism>
<proteinExistence type="predicted"/>
<dbReference type="InterPro" id="IPR029058">
    <property type="entry name" value="AB_hydrolase_fold"/>
</dbReference>
<dbReference type="SUPFAM" id="SSF53474">
    <property type="entry name" value="alpha/beta-Hydrolases"/>
    <property type="match status" value="1"/>
</dbReference>
<dbReference type="EMBL" id="JAEHOE010000159">
    <property type="protein sequence ID" value="KAG2484023.1"/>
    <property type="molecule type" value="Genomic_DNA"/>
</dbReference>
<gene>
    <name evidence="4" type="ORF">HYH03_017113</name>
</gene>
<keyword evidence="5" id="KW-1185">Reference proteome</keyword>